<protein>
    <recommendedName>
        <fullName evidence="4">Transmembrane protein</fullName>
    </recommendedName>
</protein>
<feature type="transmembrane region" description="Helical" evidence="1">
    <location>
        <begin position="212"/>
        <end position="232"/>
    </location>
</feature>
<comment type="caution">
    <text evidence="2">The sequence shown here is derived from an EMBL/GenBank/DDBJ whole genome shotgun (WGS) entry which is preliminary data.</text>
</comment>
<feature type="transmembrane region" description="Helical" evidence="1">
    <location>
        <begin position="238"/>
        <end position="264"/>
    </location>
</feature>
<keyword evidence="1" id="KW-0472">Membrane</keyword>
<evidence type="ECO:0000313" key="2">
    <source>
        <dbReference type="EMBL" id="KAF2075626.1"/>
    </source>
</evidence>
<dbReference type="Proteomes" id="UP000695562">
    <property type="component" value="Unassembled WGS sequence"/>
</dbReference>
<sequence length="265" mass="30570">MRRSNGLICLFGFPSVACLIIFAVFFTLKLSNKLVSWSWVKIFSPLWITMFLVVAMVGLGFKMGLKNFLWSALSSTSLLVFVIMLPRKLDSPDDPRLNWPYVFIPLWVFLALLELLRKDKREMKLSRSYQYYTNADGTTKETEPSRPKFRYVENVYKVYYTNTITTILAYTILECISLTVKPLSWGIKFIPFFYYMAITVFGLLTMSNGNTIWALLAPLILSCFYLVLYFFLIDKLRVFAVVMIPAYLGLLAIGLGGLFLLIYIN</sequence>
<proteinExistence type="predicted"/>
<evidence type="ECO:0008006" key="4">
    <source>
        <dbReference type="Google" id="ProtNLM"/>
    </source>
</evidence>
<gene>
    <name evidence="2" type="ORF">CYY_003049</name>
</gene>
<evidence type="ECO:0000256" key="1">
    <source>
        <dbReference type="SAM" id="Phobius"/>
    </source>
</evidence>
<organism evidence="2 3">
    <name type="scientific">Polysphondylium violaceum</name>
    <dbReference type="NCBI Taxonomy" id="133409"/>
    <lineage>
        <taxon>Eukaryota</taxon>
        <taxon>Amoebozoa</taxon>
        <taxon>Evosea</taxon>
        <taxon>Eumycetozoa</taxon>
        <taxon>Dictyostelia</taxon>
        <taxon>Dictyosteliales</taxon>
        <taxon>Dictyosteliaceae</taxon>
        <taxon>Polysphondylium</taxon>
    </lineage>
</organism>
<evidence type="ECO:0000313" key="3">
    <source>
        <dbReference type="Proteomes" id="UP000695562"/>
    </source>
</evidence>
<accession>A0A8J4Q790</accession>
<keyword evidence="3" id="KW-1185">Reference proteome</keyword>
<feature type="transmembrane region" description="Helical" evidence="1">
    <location>
        <begin position="68"/>
        <end position="86"/>
    </location>
</feature>
<dbReference type="AlphaFoldDB" id="A0A8J4Q790"/>
<keyword evidence="1" id="KW-1133">Transmembrane helix</keyword>
<feature type="transmembrane region" description="Helical" evidence="1">
    <location>
        <begin position="185"/>
        <end position="205"/>
    </location>
</feature>
<dbReference type="OrthoDB" id="72976at2759"/>
<feature type="transmembrane region" description="Helical" evidence="1">
    <location>
        <begin position="158"/>
        <end position="179"/>
    </location>
</feature>
<feature type="transmembrane region" description="Helical" evidence="1">
    <location>
        <begin position="42"/>
        <end position="61"/>
    </location>
</feature>
<dbReference type="EMBL" id="AJWJ01000091">
    <property type="protein sequence ID" value="KAF2075626.1"/>
    <property type="molecule type" value="Genomic_DNA"/>
</dbReference>
<feature type="transmembrane region" description="Helical" evidence="1">
    <location>
        <begin position="98"/>
        <end position="116"/>
    </location>
</feature>
<feature type="transmembrane region" description="Helical" evidence="1">
    <location>
        <begin position="7"/>
        <end position="30"/>
    </location>
</feature>
<reference evidence="2" key="1">
    <citation type="submission" date="2020-01" db="EMBL/GenBank/DDBJ databases">
        <title>Development of genomics and gene disruption for Polysphondylium violaceum indicates a role for the polyketide synthase stlB in stalk morphogenesis.</title>
        <authorList>
            <person name="Narita B."/>
            <person name="Kawabe Y."/>
            <person name="Kin K."/>
            <person name="Saito T."/>
            <person name="Gibbs R."/>
            <person name="Kuspa A."/>
            <person name="Muzny D."/>
            <person name="Queller D."/>
            <person name="Richards S."/>
            <person name="Strassman J."/>
            <person name="Sucgang R."/>
            <person name="Worley K."/>
            <person name="Schaap P."/>
        </authorList>
    </citation>
    <scope>NUCLEOTIDE SEQUENCE</scope>
    <source>
        <strain evidence="2">QSvi11</strain>
    </source>
</reference>
<name>A0A8J4Q790_9MYCE</name>
<keyword evidence="1" id="KW-0812">Transmembrane</keyword>